<name>A0ABN7AU55_9HEMI</name>
<evidence type="ECO:0000313" key="1">
    <source>
        <dbReference type="EMBL" id="BES94892.1"/>
    </source>
</evidence>
<accession>A0ABN7AU55</accession>
<gene>
    <name evidence="1" type="ORF">NTJ_07701</name>
</gene>
<dbReference type="EMBL" id="AP028913">
    <property type="protein sequence ID" value="BES94892.1"/>
    <property type="molecule type" value="Genomic_DNA"/>
</dbReference>
<sequence length="96" mass="10879">MTDPPRKIVWFHRVFTSCFVNKSLRGNKETPTKRMHLTPCRNGTRANWILDREGLPEGDTGRLALDGNAHALQTPGWYGLCMIDTRTPLSNGCFSF</sequence>
<reference evidence="1 2" key="1">
    <citation type="submission" date="2023-09" db="EMBL/GenBank/DDBJ databases">
        <title>Nesidiocoris tenuis whole genome shotgun sequence.</title>
        <authorList>
            <person name="Shibata T."/>
            <person name="Shimoda M."/>
            <person name="Kobayashi T."/>
            <person name="Uehara T."/>
        </authorList>
    </citation>
    <scope>NUCLEOTIDE SEQUENCE [LARGE SCALE GENOMIC DNA]</scope>
    <source>
        <strain evidence="1 2">Japan</strain>
    </source>
</reference>
<protein>
    <submittedName>
        <fullName evidence="1">Uncharacterized protein</fullName>
    </submittedName>
</protein>
<proteinExistence type="predicted"/>
<dbReference type="Proteomes" id="UP001307889">
    <property type="component" value="Chromosome 5"/>
</dbReference>
<evidence type="ECO:0000313" key="2">
    <source>
        <dbReference type="Proteomes" id="UP001307889"/>
    </source>
</evidence>
<organism evidence="1 2">
    <name type="scientific">Nesidiocoris tenuis</name>
    <dbReference type="NCBI Taxonomy" id="355587"/>
    <lineage>
        <taxon>Eukaryota</taxon>
        <taxon>Metazoa</taxon>
        <taxon>Ecdysozoa</taxon>
        <taxon>Arthropoda</taxon>
        <taxon>Hexapoda</taxon>
        <taxon>Insecta</taxon>
        <taxon>Pterygota</taxon>
        <taxon>Neoptera</taxon>
        <taxon>Paraneoptera</taxon>
        <taxon>Hemiptera</taxon>
        <taxon>Heteroptera</taxon>
        <taxon>Panheteroptera</taxon>
        <taxon>Cimicomorpha</taxon>
        <taxon>Miridae</taxon>
        <taxon>Dicyphina</taxon>
        <taxon>Nesidiocoris</taxon>
    </lineage>
</organism>
<keyword evidence="2" id="KW-1185">Reference proteome</keyword>